<protein>
    <submittedName>
        <fullName evidence="1">Uncharacterized protein</fullName>
    </submittedName>
</protein>
<accession>A0A8X6UG72</accession>
<name>A0A8X6UG72_NEPPI</name>
<keyword evidence="2" id="KW-1185">Reference proteome</keyword>
<gene>
    <name evidence="1" type="ORF">NPIL_666341</name>
</gene>
<evidence type="ECO:0000313" key="1">
    <source>
        <dbReference type="EMBL" id="GFU29546.1"/>
    </source>
</evidence>
<comment type="caution">
    <text evidence="1">The sequence shown here is derived from an EMBL/GenBank/DDBJ whole genome shotgun (WGS) entry which is preliminary data.</text>
</comment>
<sequence>MDNELRISAVKLIISSSKGGIKLVSRSTIPLIFNAGSITVQRCRDEVFEAHMNVFRRNLSVFWSGFYGRYAKTFSVAIIDDFLVEED</sequence>
<proteinExistence type="predicted"/>
<organism evidence="1 2">
    <name type="scientific">Nephila pilipes</name>
    <name type="common">Giant wood spider</name>
    <name type="synonym">Nephila maculata</name>
    <dbReference type="NCBI Taxonomy" id="299642"/>
    <lineage>
        <taxon>Eukaryota</taxon>
        <taxon>Metazoa</taxon>
        <taxon>Ecdysozoa</taxon>
        <taxon>Arthropoda</taxon>
        <taxon>Chelicerata</taxon>
        <taxon>Arachnida</taxon>
        <taxon>Araneae</taxon>
        <taxon>Araneomorphae</taxon>
        <taxon>Entelegynae</taxon>
        <taxon>Araneoidea</taxon>
        <taxon>Nephilidae</taxon>
        <taxon>Nephila</taxon>
    </lineage>
</organism>
<dbReference type="EMBL" id="BMAW01082512">
    <property type="protein sequence ID" value="GFU29546.1"/>
    <property type="molecule type" value="Genomic_DNA"/>
</dbReference>
<dbReference type="Proteomes" id="UP000887013">
    <property type="component" value="Unassembled WGS sequence"/>
</dbReference>
<dbReference type="AlphaFoldDB" id="A0A8X6UG72"/>
<evidence type="ECO:0000313" key="2">
    <source>
        <dbReference type="Proteomes" id="UP000887013"/>
    </source>
</evidence>
<reference evidence="1" key="1">
    <citation type="submission" date="2020-08" db="EMBL/GenBank/DDBJ databases">
        <title>Multicomponent nature underlies the extraordinary mechanical properties of spider dragline silk.</title>
        <authorList>
            <person name="Kono N."/>
            <person name="Nakamura H."/>
            <person name="Mori M."/>
            <person name="Yoshida Y."/>
            <person name="Ohtoshi R."/>
            <person name="Malay A.D."/>
            <person name="Moran D.A.P."/>
            <person name="Tomita M."/>
            <person name="Numata K."/>
            <person name="Arakawa K."/>
        </authorList>
    </citation>
    <scope>NUCLEOTIDE SEQUENCE</scope>
</reference>